<keyword evidence="9" id="KW-1185">Reference proteome</keyword>
<feature type="transmembrane region" description="Helical" evidence="7">
    <location>
        <begin position="167"/>
        <end position="187"/>
    </location>
</feature>
<dbReference type="AlphaFoldDB" id="A0A841RP93"/>
<feature type="transmembrane region" description="Helical" evidence="7">
    <location>
        <begin position="224"/>
        <end position="244"/>
    </location>
</feature>
<evidence type="ECO:0000256" key="3">
    <source>
        <dbReference type="ARBA" id="ARBA00022475"/>
    </source>
</evidence>
<feature type="transmembrane region" description="Helical" evidence="7">
    <location>
        <begin position="34"/>
        <end position="55"/>
    </location>
</feature>
<feature type="transmembrane region" description="Helical" evidence="7">
    <location>
        <begin position="94"/>
        <end position="111"/>
    </location>
</feature>
<dbReference type="PANTHER" id="PTHR36838:SF3">
    <property type="entry name" value="TRANSPORTER AUXIN EFFLUX CARRIER EC FAMILY"/>
    <property type="match status" value="1"/>
</dbReference>
<dbReference type="GO" id="GO:0055085">
    <property type="term" value="P:transmembrane transport"/>
    <property type="evidence" value="ECO:0007669"/>
    <property type="project" value="InterPro"/>
</dbReference>
<feature type="transmembrane region" description="Helical" evidence="7">
    <location>
        <begin position="250"/>
        <end position="271"/>
    </location>
</feature>
<comment type="subcellular location">
    <subcellularLocation>
        <location evidence="1">Membrane</location>
        <topology evidence="1">Multi-pass membrane protein</topology>
    </subcellularLocation>
</comment>
<evidence type="ECO:0000313" key="9">
    <source>
        <dbReference type="Proteomes" id="UP000572212"/>
    </source>
</evidence>
<feature type="transmembrane region" description="Helical" evidence="7">
    <location>
        <begin position="283"/>
        <end position="302"/>
    </location>
</feature>
<dbReference type="Pfam" id="PF03547">
    <property type="entry name" value="Mem_trans"/>
    <property type="match status" value="1"/>
</dbReference>
<keyword evidence="2" id="KW-0813">Transport</keyword>
<protein>
    <recommendedName>
        <fullName evidence="10">AEC family transporter</fullName>
    </recommendedName>
</protein>
<dbReference type="PANTHER" id="PTHR36838">
    <property type="entry name" value="AUXIN EFFLUX CARRIER FAMILY PROTEIN"/>
    <property type="match status" value="1"/>
</dbReference>
<gene>
    <name evidence="8" type="ORF">GGQ92_002000</name>
</gene>
<dbReference type="GO" id="GO:0016020">
    <property type="term" value="C:membrane"/>
    <property type="evidence" value="ECO:0007669"/>
    <property type="project" value="UniProtKB-SubCell"/>
</dbReference>
<feature type="transmembrane region" description="Helical" evidence="7">
    <location>
        <begin position="123"/>
        <end position="146"/>
    </location>
</feature>
<feature type="transmembrane region" description="Helical" evidence="7">
    <location>
        <begin position="61"/>
        <end position="82"/>
    </location>
</feature>
<evidence type="ECO:0000313" key="8">
    <source>
        <dbReference type="EMBL" id="MBB6513196.1"/>
    </source>
</evidence>
<evidence type="ECO:0000256" key="1">
    <source>
        <dbReference type="ARBA" id="ARBA00004141"/>
    </source>
</evidence>
<evidence type="ECO:0000256" key="5">
    <source>
        <dbReference type="ARBA" id="ARBA00022989"/>
    </source>
</evidence>
<feature type="transmembrane region" description="Helical" evidence="7">
    <location>
        <begin position="193"/>
        <end position="212"/>
    </location>
</feature>
<evidence type="ECO:0000256" key="6">
    <source>
        <dbReference type="ARBA" id="ARBA00023136"/>
    </source>
</evidence>
<proteinExistence type="predicted"/>
<dbReference type="Proteomes" id="UP000572212">
    <property type="component" value="Unassembled WGS sequence"/>
</dbReference>
<evidence type="ECO:0008006" key="10">
    <source>
        <dbReference type="Google" id="ProtNLM"/>
    </source>
</evidence>
<feature type="transmembrane region" description="Helical" evidence="7">
    <location>
        <begin position="6"/>
        <end position="22"/>
    </location>
</feature>
<keyword evidence="6 7" id="KW-0472">Membrane</keyword>
<keyword evidence="3" id="KW-1003">Cell membrane</keyword>
<organism evidence="8 9">
    <name type="scientific">Gracilibacillus halotolerans</name>
    <dbReference type="NCBI Taxonomy" id="74386"/>
    <lineage>
        <taxon>Bacteria</taxon>
        <taxon>Bacillati</taxon>
        <taxon>Bacillota</taxon>
        <taxon>Bacilli</taxon>
        <taxon>Bacillales</taxon>
        <taxon>Bacillaceae</taxon>
        <taxon>Gracilibacillus</taxon>
    </lineage>
</organism>
<dbReference type="EMBL" id="JACHON010000009">
    <property type="protein sequence ID" value="MBB6513196.1"/>
    <property type="molecule type" value="Genomic_DNA"/>
</dbReference>
<keyword evidence="5 7" id="KW-1133">Transmembrane helix</keyword>
<keyword evidence="4 7" id="KW-0812">Transmembrane</keyword>
<name>A0A841RP93_9BACI</name>
<accession>A0A841RP93</accession>
<evidence type="ECO:0000256" key="7">
    <source>
        <dbReference type="SAM" id="Phobius"/>
    </source>
</evidence>
<sequence>MSSFHLQFLLSITIILLGYLLKRTHLVKEADGEAIARIVFNVTLPCVIIVTFSGVEFDLRLLWLVLIGLGFGLFNWLVAFFVFRHKAPRTKGTFMMMVPGLNIGLFAYPLVEGLWGFEGLKYFGMLDVGNAFIVFGLTFLIAAYYAGGKGTVDIRTIFTRVFRSVPLVTYLIMFILNIINLSLPEILVDTASVISSANMPLSLLLLGIYLNFSMKREHVLQLSTFLLTKYGIGITASILCYFFVPIDGLFLYTLIIGFILPTPTSVVPYAVMFKYDKKLVGTASNLTILISFVLIWITTTFIL</sequence>
<comment type="caution">
    <text evidence="8">The sequence shown here is derived from an EMBL/GenBank/DDBJ whole genome shotgun (WGS) entry which is preliminary data.</text>
</comment>
<evidence type="ECO:0000256" key="4">
    <source>
        <dbReference type="ARBA" id="ARBA00022692"/>
    </source>
</evidence>
<evidence type="ECO:0000256" key="2">
    <source>
        <dbReference type="ARBA" id="ARBA00022448"/>
    </source>
</evidence>
<dbReference type="InterPro" id="IPR004776">
    <property type="entry name" value="Mem_transp_PIN-like"/>
</dbReference>
<reference evidence="8 9" key="1">
    <citation type="submission" date="2020-08" db="EMBL/GenBank/DDBJ databases">
        <title>Genomic Encyclopedia of Type Strains, Phase IV (KMG-IV): sequencing the most valuable type-strain genomes for metagenomic binning, comparative biology and taxonomic classification.</title>
        <authorList>
            <person name="Goeker M."/>
        </authorList>
    </citation>
    <scope>NUCLEOTIDE SEQUENCE [LARGE SCALE GENOMIC DNA]</scope>
    <source>
        <strain evidence="8 9">DSM 11805</strain>
    </source>
</reference>
<dbReference type="RefSeq" id="WP_184247943.1">
    <property type="nucleotide sequence ID" value="NZ_BAAACU010000055.1"/>
</dbReference>